<dbReference type="EMBL" id="CM056744">
    <property type="protein sequence ID" value="KAJ8667654.1"/>
    <property type="molecule type" value="Genomic_DNA"/>
</dbReference>
<evidence type="ECO:0000313" key="2">
    <source>
        <dbReference type="Proteomes" id="UP001239111"/>
    </source>
</evidence>
<keyword evidence="2" id="KW-1185">Reference proteome</keyword>
<evidence type="ECO:0000313" key="1">
    <source>
        <dbReference type="EMBL" id="KAJ8667654.1"/>
    </source>
</evidence>
<gene>
    <name evidence="1" type="ORF">QAD02_009317</name>
</gene>
<name>A0ACC2NBE9_9HYME</name>
<organism evidence="1 2">
    <name type="scientific">Eretmocerus hayati</name>
    <dbReference type="NCBI Taxonomy" id="131215"/>
    <lineage>
        <taxon>Eukaryota</taxon>
        <taxon>Metazoa</taxon>
        <taxon>Ecdysozoa</taxon>
        <taxon>Arthropoda</taxon>
        <taxon>Hexapoda</taxon>
        <taxon>Insecta</taxon>
        <taxon>Pterygota</taxon>
        <taxon>Neoptera</taxon>
        <taxon>Endopterygota</taxon>
        <taxon>Hymenoptera</taxon>
        <taxon>Apocrita</taxon>
        <taxon>Proctotrupomorpha</taxon>
        <taxon>Chalcidoidea</taxon>
        <taxon>Aphelinidae</taxon>
        <taxon>Aphelininae</taxon>
        <taxon>Eretmocerus</taxon>
    </lineage>
</organism>
<protein>
    <submittedName>
        <fullName evidence="1">Uncharacterized protein</fullName>
    </submittedName>
</protein>
<sequence length="366" mass="42227">MEQTVGHITSIKPAFKWKVKDIIPKFIVCQRGDKIASPMFTLSDTTELYWQIYLHPKPPDAPQGYFGISLKSLNSVTCCLHLKFQILDDTEGKKLIPEERAKKWCQYVITPGNYAGDDRFALTDDLIDLVCGSSPRNGIIICEIAMIRKDFHKKLSLKPLVMPNNWQSEFDALDCFESILYDLKHSDVTLVAKGGEKVPAHKNFLLARSPVFKASFKSHKSDSQMIEIQIEDMDVGVLKEMLRFIYTGKVNRYDDFLDKLLNAADRYQLEGLRTLCEHRMRETLRTENSLDYLKICSDFNLTDSKELILQFIVFNGEKMGQHPYVDQLVDLDKKLFIEVLHKLLVRNDDNASSFDSLHHIKRPQYP</sequence>
<dbReference type="Proteomes" id="UP001239111">
    <property type="component" value="Chromosome 4"/>
</dbReference>
<comment type="caution">
    <text evidence="1">The sequence shown here is derived from an EMBL/GenBank/DDBJ whole genome shotgun (WGS) entry which is preliminary data.</text>
</comment>
<accession>A0ACC2NBE9</accession>
<reference evidence="1" key="1">
    <citation type="submission" date="2023-04" db="EMBL/GenBank/DDBJ databases">
        <title>A chromosome-level genome assembly of the parasitoid wasp Eretmocerus hayati.</title>
        <authorList>
            <person name="Zhong Y."/>
            <person name="Liu S."/>
            <person name="Liu Y."/>
        </authorList>
    </citation>
    <scope>NUCLEOTIDE SEQUENCE</scope>
    <source>
        <strain evidence="1">ZJU_SS_LIU_2023</strain>
    </source>
</reference>
<proteinExistence type="predicted"/>